<dbReference type="PROSITE" id="PS50089">
    <property type="entry name" value="ZF_RING_2"/>
    <property type="match status" value="1"/>
</dbReference>
<dbReference type="Pfam" id="PF13639">
    <property type="entry name" value="zf-RING_2"/>
    <property type="match status" value="1"/>
</dbReference>
<comment type="caution">
    <text evidence="3">The sequence shown here is derived from an EMBL/GenBank/DDBJ whole genome shotgun (WGS) entry which is preliminary data.</text>
</comment>
<dbReference type="Proteomes" id="UP000696280">
    <property type="component" value="Unassembled WGS sequence"/>
</dbReference>
<evidence type="ECO:0000256" key="1">
    <source>
        <dbReference type="PROSITE-ProRule" id="PRU00175"/>
    </source>
</evidence>
<proteinExistence type="predicted"/>
<dbReference type="Gene3D" id="3.30.40.10">
    <property type="entry name" value="Zinc/RING finger domain, C3HC4 (zinc finger)"/>
    <property type="match status" value="1"/>
</dbReference>
<sequence length="327" mass="38284">MCEYHHFVCCICSNTAHQYFRPCLIRNTNKCKQQRKYDLKYSPKPNTPCPHCWNRATLPNLDPATSFTKHNVFFTLFWSYLKKYPHGQELLSYDFTSIPSFSEMEAFSYLTYWAELDFVCRLRFSEASLFKPDAFEETILRKMIATWYENGVDERPQLDPREERTELIIELGKRKAKRQIAGEEEQEQRCSICLASTIIEDDAPGDFEFFLGFNGKSFSRDFDLASFLGDDFDNDSGDEQEEQACMTPCNHLFGHQCLRKWLNTRKLKPSSKAQDCPMCRASFGNFARIEAQYQYGKEPPAWWAIIMRTANRAMREAKEMEKKASTD</sequence>
<gene>
    <name evidence="3" type="ORF">HYFRA_00000567</name>
</gene>
<evidence type="ECO:0000313" key="4">
    <source>
        <dbReference type="Proteomes" id="UP000696280"/>
    </source>
</evidence>
<feature type="domain" description="RING-type" evidence="2">
    <location>
        <begin position="190"/>
        <end position="280"/>
    </location>
</feature>
<evidence type="ECO:0000259" key="2">
    <source>
        <dbReference type="PROSITE" id="PS50089"/>
    </source>
</evidence>
<accession>A0A9N9L2D5</accession>
<dbReference type="SUPFAM" id="SSF57850">
    <property type="entry name" value="RING/U-box"/>
    <property type="match status" value="1"/>
</dbReference>
<dbReference type="SMART" id="SM00184">
    <property type="entry name" value="RING"/>
    <property type="match status" value="1"/>
</dbReference>
<dbReference type="OrthoDB" id="8062037at2759"/>
<keyword evidence="1" id="KW-0479">Metal-binding</keyword>
<organism evidence="3 4">
    <name type="scientific">Hymenoscyphus fraxineus</name>
    <dbReference type="NCBI Taxonomy" id="746836"/>
    <lineage>
        <taxon>Eukaryota</taxon>
        <taxon>Fungi</taxon>
        <taxon>Dikarya</taxon>
        <taxon>Ascomycota</taxon>
        <taxon>Pezizomycotina</taxon>
        <taxon>Leotiomycetes</taxon>
        <taxon>Helotiales</taxon>
        <taxon>Helotiaceae</taxon>
        <taxon>Hymenoscyphus</taxon>
    </lineage>
</organism>
<evidence type="ECO:0000313" key="3">
    <source>
        <dbReference type="EMBL" id="CAG8958214.1"/>
    </source>
</evidence>
<reference evidence="3" key="1">
    <citation type="submission" date="2021-07" db="EMBL/GenBank/DDBJ databases">
        <authorList>
            <person name="Durling M."/>
        </authorList>
    </citation>
    <scope>NUCLEOTIDE SEQUENCE</scope>
</reference>
<protein>
    <recommendedName>
        <fullName evidence="2">RING-type domain-containing protein</fullName>
    </recommendedName>
</protein>
<dbReference type="AlphaFoldDB" id="A0A9N9L2D5"/>
<keyword evidence="1" id="KW-0863">Zinc-finger</keyword>
<name>A0A9N9L2D5_9HELO</name>
<dbReference type="InterPro" id="IPR001841">
    <property type="entry name" value="Znf_RING"/>
</dbReference>
<dbReference type="InterPro" id="IPR013083">
    <property type="entry name" value="Znf_RING/FYVE/PHD"/>
</dbReference>
<keyword evidence="1" id="KW-0862">Zinc</keyword>
<dbReference type="GO" id="GO:0008270">
    <property type="term" value="F:zinc ion binding"/>
    <property type="evidence" value="ECO:0007669"/>
    <property type="project" value="UniProtKB-KW"/>
</dbReference>
<keyword evidence="4" id="KW-1185">Reference proteome</keyword>
<dbReference type="EMBL" id="CAJVRL010000081">
    <property type="protein sequence ID" value="CAG8958214.1"/>
    <property type="molecule type" value="Genomic_DNA"/>
</dbReference>